<gene>
    <name evidence="6" type="ORF">CODIS_15620</name>
</gene>
<accession>A0A7Z1AFP4</accession>
<dbReference type="CDD" id="cd07067">
    <property type="entry name" value="HP_PGM_like"/>
    <property type="match status" value="1"/>
</dbReference>
<dbReference type="InterPro" id="IPR009056">
    <property type="entry name" value="Cyt_c-like_dom"/>
</dbReference>
<reference evidence="6 7" key="1">
    <citation type="submission" date="2016-06" db="EMBL/GenBank/DDBJ databases">
        <title>Genome sequence of endosymbiont of Candidatus Endolucinida thiodiazotropha.</title>
        <authorList>
            <person name="Poehlein A."/>
            <person name="Koenig S."/>
            <person name="Heiden S.E."/>
            <person name="Thuermer A."/>
            <person name="Voget S."/>
            <person name="Daniel R."/>
            <person name="Markert S."/>
            <person name="Gros O."/>
            <person name="Schweder T."/>
        </authorList>
    </citation>
    <scope>NUCLEOTIDE SEQUENCE [LARGE SCALE GENOMIC DNA]</scope>
    <source>
        <strain evidence="6 7">COS</strain>
    </source>
</reference>
<evidence type="ECO:0000256" key="4">
    <source>
        <dbReference type="PROSITE-ProRule" id="PRU00433"/>
    </source>
</evidence>
<dbReference type="InterPro" id="IPR013078">
    <property type="entry name" value="His_Pase_superF_clade-1"/>
</dbReference>
<evidence type="ECO:0000256" key="1">
    <source>
        <dbReference type="ARBA" id="ARBA00022617"/>
    </source>
</evidence>
<dbReference type="Pfam" id="PF00034">
    <property type="entry name" value="Cytochrom_C"/>
    <property type="match status" value="1"/>
</dbReference>
<organism evidence="6 7">
    <name type="scientific">Candidatus Thiodiazotropha endolucinida</name>
    <dbReference type="NCBI Taxonomy" id="1655433"/>
    <lineage>
        <taxon>Bacteria</taxon>
        <taxon>Pseudomonadati</taxon>
        <taxon>Pseudomonadota</taxon>
        <taxon>Gammaproteobacteria</taxon>
        <taxon>Chromatiales</taxon>
        <taxon>Sedimenticolaceae</taxon>
        <taxon>Candidatus Thiodiazotropha</taxon>
    </lineage>
</organism>
<dbReference type="GO" id="GO:0009055">
    <property type="term" value="F:electron transfer activity"/>
    <property type="evidence" value="ECO:0007669"/>
    <property type="project" value="InterPro"/>
</dbReference>
<dbReference type="Pfam" id="PF13442">
    <property type="entry name" value="Cytochrome_CBB3"/>
    <property type="match status" value="1"/>
</dbReference>
<keyword evidence="7" id="KW-1185">Reference proteome</keyword>
<feature type="domain" description="Cytochrome c" evidence="5">
    <location>
        <begin position="132"/>
        <end position="219"/>
    </location>
</feature>
<proteinExistence type="predicted"/>
<evidence type="ECO:0000313" key="6">
    <source>
        <dbReference type="EMBL" id="ODJ88151.1"/>
    </source>
</evidence>
<dbReference type="PANTHER" id="PTHR35008:SF8">
    <property type="entry name" value="ALCOHOL DEHYDROGENASE CYTOCHROME C SUBUNIT"/>
    <property type="match status" value="1"/>
</dbReference>
<dbReference type="InterPro" id="IPR036909">
    <property type="entry name" value="Cyt_c-like_dom_sf"/>
</dbReference>
<dbReference type="Proteomes" id="UP000094769">
    <property type="component" value="Unassembled WGS sequence"/>
</dbReference>
<evidence type="ECO:0000256" key="2">
    <source>
        <dbReference type="ARBA" id="ARBA00022723"/>
    </source>
</evidence>
<dbReference type="InterPro" id="IPR051459">
    <property type="entry name" value="Cytochrome_c-type_DH"/>
</dbReference>
<dbReference type="Gene3D" id="1.10.760.10">
    <property type="entry name" value="Cytochrome c-like domain"/>
    <property type="match status" value="2"/>
</dbReference>
<dbReference type="PANTHER" id="PTHR35008">
    <property type="entry name" value="BLL4482 PROTEIN-RELATED"/>
    <property type="match status" value="1"/>
</dbReference>
<keyword evidence="2 4" id="KW-0479">Metal-binding</keyword>
<dbReference type="GO" id="GO:0046872">
    <property type="term" value="F:metal ion binding"/>
    <property type="evidence" value="ECO:0007669"/>
    <property type="project" value="UniProtKB-KW"/>
</dbReference>
<sequence length="385" mass="42655">MKHMIQSVTSIALLILLISDVTAALPPAFEGRKLYISHCLLCHGIDGKGNGPLAKKMQIKAKDLTAAILSRSDSALQQIITGEARDTVSDRPGHGQISEDMPKWGNVFSLDQINALIAYLRFLSTSRHTLTGDPELGFRVYRKYCSICHGKEGDGKGTMTNLIGIKPIDHTNPHKTDKLTNEDLARSIIDGKGRFMPAWRDILTKREIDGLVSYIRLLYQVWGKLEAGGLVIVLRSPTMETNVEITRSLLRDTSCKSEENLSEKGKARAIRIGKQFKSRGVPIEHVLTSPHCLAKETATFAFGQAEPVEYLISGENLAEDQAELYTSQLEEKIGSFSGKGNLIIVTHESNISTLSFQFFEEGNFLVLMPIGENEYEEVGTYKLTD</sequence>
<dbReference type="InterPro" id="IPR029033">
    <property type="entry name" value="His_PPase_superfam"/>
</dbReference>
<comment type="caution">
    <text evidence="6">The sequence shown here is derived from an EMBL/GenBank/DDBJ whole genome shotgun (WGS) entry which is preliminary data.</text>
</comment>
<dbReference type="PROSITE" id="PS51007">
    <property type="entry name" value="CYTC"/>
    <property type="match status" value="2"/>
</dbReference>
<keyword evidence="1 4" id="KW-0349">Heme</keyword>
<dbReference type="GO" id="GO:0020037">
    <property type="term" value="F:heme binding"/>
    <property type="evidence" value="ECO:0007669"/>
    <property type="project" value="InterPro"/>
</dbReference>
<dbReference type="Gene3D" id="3.40.50.1240">
    <property type="entry name" value="Phosphoglycerate mutase-like"/>
    <property type="match status" value="1"/>
</dbReference>
<evidence type="ECO:0000259" key="5">
    <source>
        <dbReference type="PROSITE" id="PS51007"/>
    </source>
</evidence>
<protein>
    <recommendedName>
        <fullName evidence="5">Cytochrome c domain-containing protein</fullName>
    </recommendedName>
</protein>
<dbReference type="SUPFAM" id="SSF46626">
    <property type="entry name" value="Cytochrome c"/>
    <property type="match status" value="2"/>
</dbReference>
<dbReference type="SUPFAM" id="SSF53254">
    <property type="entry name" value="Phosphoglycerate mutase-like"/>
    <property type="match status" value="1"/>
</dbReference>
<dbReference type="EMBL" id="MARB01000007">
    <property type="protein sequence ID" value="ODJ88151.1"/>
    <property type="molecule type" value="Genomic_DNA"/>
</dbReference>
<feature type="domain" description="Cytochrome c" evidence="5">
    <location>
        <begin position="26"/>
        <end position="124"/>
    </location>
</feature>
<evidence type="ECO:0000313" key="7">
    <source>
        <dbReference type="Proteomes" id="UP000094769"/>
    </source>
</evidence>
<evidence type="ECO:0000256" key="3">
    <source>
        <dbReference type="ARBA" id="ARBA00023004"/>
    </source>
</evidence>
<dbReference type="AlphaFoldDB" id="A0A7Z1AFP4"/>
<name>A0A7Z1AFP4_9GAMM</name>
<dbReference type="RefSeq" id="WP_069123315.1">
    <property type="nucleotide sequence ID" value="NZ_MARB01000007.1"/>
</dbReference>
<keyword evidence="3 4" id="KW-0408">Iron</keyword>